<organism evidence="2 3">
    <name type="scientific">Xylanibacter rarus</name>
    <dbReference type="NCBI Taxonomy" id="1676614"/>
    <lineage>
        <taxon>Bacteria</taxon>
        <taxon>Pseudomonadati</taxon>
        <taxon>Bacteroidota</taxon>
        <taxon>Bacteroidia</taxon>
        <taxon>Bacteroidales</taxon>
        <taxon>Prevotellaceae</taxon>
        <taxon>Xylanibacter</taxon>
    </lineage>
</organism>
<reference evidence="2 3" key="1">
    <citation type="submission" date="2015-06" db="EMBL/GenBank/DDBJ databases">
        <title>Prevotella sp. 109, sp. nov., a novel member of the family Prevotellaceae isolated from human faeces.</title>
        <authorList>
            <person name="Shkoporov A.N."/>
            <person name="Chaplin A.V."/>
            <person name="Kafarskaia L.I."/>
            <person name="Efimov B.A."/>
        </authorList>
    </citation>
    <scope>NUCLEOTIDE SEQUENCE [LARGE SCALE GENOMIC DNA]</scope>
    <source>
        <strain evidence="2 3">109</strain>
    </source>
</reference>
<evidence type="ECO:0000256" key="1">
    <source>
        <dbReference type="SAM" id="Phobius"/>
    </source>
</evidence>
<feature type="transmembrane region" description="Helical" evidence="1">
    <location>
        <begin position="98"/>
        <end position="114"/>
    </location>
</feature>
<keyword evidence="1" id="KW-1133">Transmembrane helix</keyword>
<feature type="transmembrane region" description="Helical" evidence="1">
    <location>
        <begin position="36"/>
        <end position="53"/>
    </location>
</feature>
<evidence type="ECO:0000313" key="3">
    <source>
        <dbReference type="Proteomes" id="UP000036951"/>
    </source>
</evidence>
<dbReference type="EMBL" id="LFQU01000013">
    <property type="protein sequence ID" value="KOO68438.1"/>
    <property type="molecule type" value="Genomic_DNA"/>
</dbReference>
<keyword evidence="3" id="KW-1185">Reference proteome</keyword>
<sequence length="122" mass="13742">MSRISFRKDRLDILFSTLLLLYAVEPVFGDILVIDYLIYGLMAVCAVLMLVFLVKDLIKDARGFISSYTSRSVFWIVDAVICLIGLAVGYAFSSNSGSWWIFLFICFVAVYFLPTPKGTKTT</sequence>
<accession>A0A8E1URS7</accession>
<proteinExistence type="predicted"/>
<feature type="transmembrane region" description="Helical" evidence="1">
    <location>
        <begin position="73"/>
        <end position="92"/>
    </location>
</feature>
<dbReference type="AlphaFoldDB" id="A0A8E1URS7"/>
<dbReference type="RefSeq" id="WP_053398401.1">
    <property type="nucleotide sequence ID" value="NZ_DBFJNZ010000049.1"/>
</dbReference>
<protein>
    <submittedName>
        <fullName evidence="2">Uncharacterized protein</fullName>
    </submittedName>
</protein>
<name>A0A8E1URS7_9BACT</name>
<gene>
    <name evidence="2" type="ORF">ACU52_07920</name>
</gene>
<evidence type="ECO:0000313" key="2">
    <source>
        <dbReference type="EMBL" id="KOO68438.1"/>
    </source>
</evidence>
<dbReference type="Proteomes" id="UP000036951">
    <property type="component" value="Unassembled WGS sequence"/>
</dbReference>
<keyword evidence="1" id="KW-0472">Membrane</keyword>
<keyword evidence="1" id="KW-0812">Transmembrane</keyword>
<comment type="caution">
    <text evidence="2">The sequence shown here is derived from an EMBL/GenBank/DDBJ whole genome shotgun (WGS) entry which is preliminary data.</text>
</comment>